<evidence type="ECO:0000256" key="3">
    <source>
        <dbReference type="SAM" id="Coils"/>
    </source>
</evidence>
<dbReference type="FunFam" id="1.20.5.170:FF:000002">
    <property type="entry name" value="Type I keratin KA11"/>
    <property type="match status" value="1"/>
</dbReference>
<name>A0AAV6GUH6_9TELE</name>
<dbReference type="Pfam" id="PF00038">
    <property type="entry name" value="Filament"/>
    <property type="match status" value="1"/>
</dbReference>
<keyword evidence="2 3" id="KW-0175">Coiled coil</keyword>
<dbReference type="SUPFAM" id="SSF64593">
    <property type="entry name" value="Intermediate filament protein, coiled coil region"/>
    <property type="match status" value="2"/>
</dbReference>
<keyword evidence="6" id="KW-1185">Reference proteome</keyword>
<evidence type="ECO:0000313" key="6">
    <source>
        <dbReference type="Proteomes" id="UP000823561"/>
    </source>
</evidence>
<dbReference type="EMBL" id="JADWDJ010000007">
    <property type="protein sequence ID" value="KAG5278704.1"/>
    <property type="molecule type" value="Genomic_DNA"/>
</dbReference>
<evidence type="ECO:0000313" key="5">
    <source>
        <dbReference type="EMBL" id="KAG5278704.1"/>
    </source>
</evidence>
<organism evidence="5 6">
    <name type="scientific">Alosa alosa</name>
    <name type="common">allis shad</name>
    <dbReference type="NCBI Taxonomy" id="278164"/>
    <lineage>
        <taxon>Eukaryota</taxon>
        <taxon>Metazoa</taxon>
        <taxon>Chordata</taxon>
        <taxon>Craniata</taxon>
        <taxon>Vertebrata</taxon>
        <taxon>Euteleostomi</taxon>
        <taxon>Actinopterygii</taxon>
        <taxon>Neopterygii</taxon>
        <taxon>Teleostei</taxon>
        <taxon>Clupei</taxon>
        <taxon>Clupeiformes</taxon>
        <taxon>Clupeoidei</taxon>
        <taxon>Clupeidae</taxon>
        <taxon>Alosa</taxon>
    </lineage>
</organism>
<feature type="coiled-coil region" evidence="3">
    <location>
        <begin position="82"/>
        <end position="123"/>
    </location>
</feature>
<dbReference type="PRINTS" id="PR01248">
    <property type="entry name" value="TYPE1KERATIN"/>
</dbReference>
<evidence type="ECO:0000259" key="4">
    <source>
        <dbReference type="PROSITE" id="PS51842"/>
    </source>
</evidence>
<proteinExistence type="predicted"/>
<feature type="domain" description="IF rod" evidence="4">
    <location>
        <begin position="85"/>
        <end position="395"/>
    </location>
</feature>
<dbReference type="Gene3D" id="1.20.5.1160">
    <property type="entry name" value="Vasodilator-stimulated phosphoprotein"/>
    <property type="match status" value="1"/>
</dbReference>
<dbReference type="Proteomes" id="UP000823561">
    <property type="component" value="Chromosome 7"/>
</dbReference>
<feature type="coiled-coil region" evidence="3">
    <location>
        <begin position="253"/>
        <end position="366"/>
    </location>
</feature>
<keyword evidence="1" id="KW-0403">Intermediate filament</keyword>
<dbReference type="GO" id="GO:0005198">
    <property type="term" value="F:structural molecule activity"/>
    <property type="evidence" value="ECO:0007669"/>
    <property type="project" value="InterPro"/>
</dbReference>
<accession>A0AAV6GUH6</accession>
<dbReference type="Gene3D" id="1.20.5.500">
    <property type="entry name" value="Single helix bin"/>
    <property type="match status" value="1"/>
</dbReference>
<comment type="caution">
    <text evidence="5">The sequence shown here is derived from an EMBL/GenBank/DDBJ whole genome shotgun (WGS) entry which is preliminary data.</text>
</comment>
<dbReference type="PANTHER" id="PTHR23239:SF180">
    <property type="entry name" value="KERATIN, TYPE I CYTOSKELETAL 17"/>
    <property type="match status" value="1"/>
</dbReference>
<dbReference type="InterPro" id="IPR039008">
    <property type="entry name" value="IF_rod_dom"/>
</dbReference>
<dbReference type="SMART" id="SM01391">
    <property type="entry name" value="Filament"/>
    <property type="match status" value="1"/>
</dbReference>
<dbReference type="AlphaFoldDB" id="A0AAV6GUH6"/>
<dbReference type="PANTHER" id="PTHR23239">
    <property type="entry name" value="INTERMEDIATE FILAMENT"/>
    <property type="match status" value="1"/>
</dbReference>
<dbReference type="Gene3D" id="1.20.5.170">
    <property type="match status" value="1"/>
</dbReference>
<sequence>MSVRVSRSSSYSNNSSSGGVYGGTGAFSSARVVILGGIGRGGSSVSMPYGSVYGGAGGYGTRISSSVSSVSMAAPGGDIVGVASEKHTMQNLNDRLASYLEKVRSLESANRKLELQIKEFYQKQAPVHKDFTGFHATIEDICKKILDRLIENARITLQIDNAKLAAEDFQLKQKNEMGMRMSVEGDMASLKAVLSELQMGCGDMKIQIKGLSEELVWLKRNHEEEVQGLRAQHGGSVNVEVDCAPPVDLEKVIQEVRQQYESAIQESRRTAEKWFENKVEVLQTQMSTSVTEVKTYQTEMSNLQKTFQTLEIELQGLQSQRGNLERQLSEVSGRYGLQMSQLQMQIDSLEAELKQLTISIEQQGTEYKLLLDIKMRLEGEIAEYRRLLDGDYSVSTVQVEEEEDEHNPHRQRRVKVIVEEMVDGVVVSSSVDEKLQEVA</sequence>
<dbReference type="PROSITE" id="PS51842">
    <property type="entry name" value="IF_ROD_2"/>
    <property type="match status" value="1"/>
</dbReference>
<reference evidence="5" key="1">
    <citation type="submission" date="2020-10" db="EMBL/GenBank/DDBJ databases">
        <title>Chromosome-scale genome assembly of the Allis shad, Alosa alosa.</title>
        <authorList>
            <person name="Margot Z."/>
            <person name="Christophe K."/>
            <person name="Cabau C."/>
            <person name="Louis A."/>
            <person name="Berthelot C."/>
            <person name="Parey E."/>
            <person name="Roest Crollius H."/>
            <person name="Montfort J."/>
            <person name="Robinson-Rechavi M."/>
            <person name="Bucao C."/>
            <person name="Bouchez O."/>
            <person name="Gislard M."/>
            <person name="Lluch J."/>
            <person name="Milhes M."/>
            <person name="Lampietro C."/>
            <person name="Lopez Roques C."/>
            <person name="Donnadieu C."/>
            <person name="Braasch I."/>
            <person name="Desvignes T."/>
            <person name="Postlethwait J."/>
            <person name="Bobe J."/>
            <person name="Guiguen Y."/>
        </authorList>
    </citation>
    <scope>NUCLEOTIDE SEQUENCE</scope>
    <source>
        <strain evidence="5">M-15738</strain>
        <tissue evidence="5">Blood</tissue>
    </source>
</reference>
<evidence type="ECO:0000256" key="1">
    <source>
        <dbReference type="ARBA" id="ARBA00022754"/>
    </source>
</evidence>
<dbReference type="InterPro" id="IPR002957">
    <property type="entry name" value="Keratin_I"/>
</dbReference>
<evidence type="ECO:0000256" key="2">
    <source>
        <dbReference type="ARBA" id="ARBA00023054"/>
    </source>
</evidence>
<gene>
    <name evidence="5" type="ORF">AALO_G00101850</name>
</gene>
<protein>
    <recommendedName>
        <fullName evidence="4">IF rod domain-containing protein</fullName>
    </recommendedName>
</protein>
<dbReference type="GO" id="GO:0005882">
    <property type="term" value="C:intermediate filament"/>
    <property type="evidence" value="ECO:0007669"/>
    <property type="project" value="UniProtKB-KW"/>
</dbReference>